<evidence type="ECO:0000256" key="8">
    <source>
        <dbReference type="ARBA" id="ARBA00022960"/>
    </source>
</evidence>
<keyword evidence="12 17" id="KW-0046">Antibiotic resistance</keyword>
<dbReference type="EC" id="3.6.1.27" evidence="3 17"/>
<dbReference type="GO" id="GO:0050380">
    <property type="term" value="F:undecaprenyl-diphosphatase activity"/>
    <property type="evidence" value="ECO:0007669"/>
    <property type="project" value="UniProtKB-UniRule"/>
</dbReference>
<keyword evidence="10 17" id="KW-1133">Transmembrane helix</keyword>
<evidence type="ECO:0000256" key="17">
    <source>
        <dbReference type="HAMAP-Rule" id="MF_01006"/>
    </source>
</evidence>
<keyword evidence="6 17" id="KW-0812">Transmembrane</keyword>
<evidence type="ECO:0000256" key="7">
    <source>
        <dbReference type="ARBA" id="ARBA00022801"/>
    </source>
</evidence>
<evidence type="ECO:0000256" key="16">
    <source>
        <dbReference type="ARBA" id="ARBA00047594"/>
    </source>
</evidence>
<dbReference type="PANTHER" id="PTHR30622:SF3">
    <property type="entry name" value="UNDECAPRENYL-DIPHOSPHATASE"/>
    <property type="match status" value="1"/>
</dbReference>
<evidence type="ECO:0000256" key="6">
    <source>
        <dbReference type="ARBA" id="ARBA00022692"/>
    </source>
</evidence>
<feature type="transmembrane region" description="Helical" evidence="17">
    <location>
        <begin position="191"/>
        <end position="209"/>
    </location>
</feature>
<evidence type="ECO:0000256" key="10">
    <source>
        <dbReference type="ARBA" id="ARBA00022989"/>
    </source>
</evidence>
<comment type="catalytic activity">
    <reaction evidence="16 17">
        <text>di-trans,octa-cis-undecaprenyl diphosphate + H2O = di-trans,octa-cis-undecaprenyl phosphate + phosphate + H(+)</text>
        <dbReference type="Rhea" id="RHEA:28094"/>
        <dbReference type="ChEBI" id="CHEBI:15377"/>
        <dbReference type="ChEBI" id="CHEBI:15378"/>
        <dbReference type="ChEBI" id="CHEBI:43474"/>
        <dbReference type="ChEBI" id="CHEBI:58405"/>
        <dbReference type="ChEBI" id="CHEBI:60392"/>
        <dbReference type="EC" id="3.6.1.27"/>
    </reaction>
</comment>
<feature type="transmembrane region" description="Helical" evidence="17">
    <location>
        <begin position="257"/>
        <end position="276"/>
    </location>
</feature>
<keyword evidence="11 17" id="KW-0472">Membrane</keyword>
<dbReference type="HAMAP" id="MF_01006">
    <property type="entry name" value="Undec_diphosphatase"/>
    <property type="match status" value="1"/>
</dbReference>
<dbReference type="Pfam" id="PF02673">
    <property type="entry name" value="BacA"/>
    <property type="match status" value="1"/>
</dbReference>
<dbReference type="GO" id="GO:0008360">
    <property type="term" value="P:regulation of cell shape"/>
    <property type="evidence" value="ECO:0007669"/>
    <property type="project" value="UniProtKB-KW"/>
</dbReference>
<dbReference type="GO" id="GO:0046677">
    <property type="term" value="P:response to antibiotic"/>
    <property type="evidence" value="ECO:0007669"/>
    <property type="project" value="UniProtKB-UniRule"/>
</dbReference>
<evidence type="ECO:0000256" key="4">
    <source>
        <dbReference type="ARBA" id="ARBA00021581"/>
    </source>
</evidence>
<dbReference type="NCBIfam" id="NF001392">
    <property type="entry name" value="PRK00281.2-1"/>
    <property type="match status" value="1"/>
</dbReference>
<feature type="transmembrane region" description="Helical" evidence="17">
    <location>
        <begin position="43"/>
        <end position="67"/>
    </location>
</feature>
<organism evidence="18 19">
    <name type="scientific">Propioniciclava flava</name>
    <dbReference type="NCBI Taxonomy" id="2072026"/>
    <lineage>
        <taxon>Bacteria</taxon>
        <taxon>Bacillati</taxon>
        <taxon>Actinomycetota</taxon>
        <taxon>Actinomycetes</taxon>
        <taxon>Propionibacteriales</taxon>
        <taxon>Propionibacteriaceae</taxon>
        <taxon>Propioniciclava</taxon>
    </lineage>
</organism>
<protein>
    <recommendedName>
        <fullName evidence="4 17">Undecaprenyl-diphosphatase</fullName>
        <ecNumber evidence="3 17">3.6.1.27</ecNumber>
    </recommendedName>
    <alternativeName>
        <fullName evidence="15 17">Bacitracin resistance protein</fullName>
    </alternativeName>
    <alternativeName>
        <fullName evidence="14 17">Undecaprenyl pyrophosphate phosphatase</fullName>
    </alternativeName>
</protein>
<feature type="transmembrane region" description="Helical" evidence="17">
    <location>
        <begin position="118"/>
        <end position="135"/>
    </location>
</feature>
<gene>
    <name evidence="17" type="primary">uppP</name>
    <name evidence="18" type="ORF">C1706_09115</name>
</gene>
<dbReference type="PANTHER" id="PTHR30622">
    <property type="entry name" value="UNDECAPRENYL-DIPHOSPHATASE"/>
    <property type="match status" value="1"/>
</dbReference>
<keyword evidence="19" id="KW-1185">Reference proteome</keyword>
<evidence type="ECO:0000256" key="2">
    <source>
        <dbReference type="ARBA" id="ARBA00010621"/>
    </source>
</evidence>
<evidence type="ECO:0000256" key="1">
    <source>
        <dbReference type="ARBA" id="ARBA00004651"/>
    </source>
</evidence>
<keyword evidence="5 17" id="KW-1003">Cell membrane</keyword>
<name>A0A4Q2EF43_9ACTN</name>
<proteinExistence type="inferred from homology"/>
<dbReference type="GO" id="GO:0005886">
    <property type="term" value="C:plasma membrane"/>
    <property type="evidence" value="ECO:0007669"/>
    <property type="project" value="UniProtKB-SubCell"/>
</dbReference>
<comment type="subcellular location">
    <subcellularLocation>
        <location evidence="1 17">Cell membrane</location>
        <topology evidence="1 17">Multi-pass membrane protein</topology>
    </subcellularLocation>
</comment>
<comment type="caution">
    <text evidence="18">The sequence shown here is derived from an EMBL/GenBank/DDBJ whole genome shotgun (WGS) entry which is preliminary data.</text>
</comment>
<comment type="similarity">
    <text evidence="2 17">Belongs to the UppP family.</text>
</comment>
<feature type="transmembrane region" description="Helical" evidence="17">
    <location>
        <begin position="87"/>
        <end position="106"/>
    </location>
</feature>
<evidence type="ECO:0000256" key="5">
    <source>
        <dbReference type="ARBA" id="ARBA00022475"/>
    </source>
</evidence>
<dbReference type="NCBIfam" id="TIGR00753">
    <property type="entry name" value="undec_PP_bacA"/>
    <property type="match status" value="1"/>
</dbReference>
<dbReference type="Proteomes" id="UP000290624">
    <property type="component" value="Unassembled WGS sequence"/>
</dbReference>
<evidence type="ECO:0000256" key="11">
    <source>
        <dbReference type="ARBA" id="ARBA00023136"/>
    </source>
</evidence>
<comment type="miscellaneous">
    <text evidence="17">Bacitracin is thought to be involved in the inhibition of peptidoglycan synthesis by sequestering undecaprenyl diphosphate, thereby reducing the pool of lipid carrier available.</text>
</comment>
<evidence type="ECO:0000313" key="19">
    <source>
        <dbReference type="Proteomes" id="UP000290624"/>
    </source>
</evidence>
<dbReference type="GO" id="GO:0071555">
    <property type="term" value="P:cell wall organization"/>
    <property type="evidence" value="ECO:0007669"/>
    <property type="project" value="UniProtKB-KW"/>
</dbReference>
<dbReference type="OrthoDB" id="9808289at2"/>
<evidence type="ECO:0000256" key="12">
    <source>
        <dbReference type="ARBA" id="ARBA00023251"/>
    </source>
</evidence>
<evidence type="ECO:0000256" key="3">
    <source>
        <dbReference type="ARBA" id="ARBA00012374"/>
    </source>
</evidence>
<comment type="function">
    <text evidence="17">Catalyzes the dephosphorylation of undecaprenyl diphosphate (UPP). Confers resistance to bacitracin.</text>
</comment>
<keyword evidence="9 17" id="KW-0573">Peptidoglycan synthesis</keyword>
<dbReference type="AlphaFoldDB" id="A0A4Q2EF43"/>
<evidence type="ECO:0000256" key="13">
    <source>
        <dbReference type="ARBA" id="ARBA00023316"/>
    </source>
</evidence>
<dbReference type="GO" id="GO:0009252">
    <property type="term" value="P:peptidoglycan biosynthetic process"/>
    <property type="evidence" value="ECO:0007669"/>
    <property type="project" value="UniProtKB-KW"/>
</dbReference>
<evidence type="ECO:0000313" key="18">
    <source>
        <dbReference type="EMBL" id="RXW32220.1"/>
    </source>
</evidence>
<reference evidence="18 19" key="1">
    <citation type="submission" date="2018-01" db="EMBL/GenBank/DDBJ databases">
        <title>Lactibacter flavus gen. nov., sp. nov., a novel bacterium of the family Propionibacteriaceae isolated from raw milk and dairy products.</title>
        <authorList>
            <person name="Wenning M."/>
            <person name="Breitenwieser F."/>
            <person name="Huptas C."/>
            <person name="von Neubeck M."/>
            <person name="Busse H.-J."/>
            <person name="Scherer S."/>
        </authorList>
    </citation>
    <scope>NUCLEOTIDE SEQUENCE [LARGE SCALE GENOMIC DNA]</scope>
    <source>
        <strain evidence="18 19">VG341</strain>
    </source>
</reference>
<keyword evidence="13 17" id="KW-0961">Cell wall biogenesis/degradation</keyword>
<keyword evidence="7 17" id="KW-0378">Hydrolase</keyword>
<evidence type="ECO:0000256" key="15">
    <source>
        <dbReference type="ARBA" id="ARBA00032932"/>
    </source>
</evidence>
<sequence>MEWWQSVILGVVEGVTEFLPISSTGHLTVVESLMGLPINDTSVTAYTAITQIGAMIASIVYFFSDIVRIAGAWFSGLANKDKRGPDFHLGWAIIAGFLVTAVIAFALKDLIEGPLRSLWFVVGGLLVWSVVMFCADRFGKQDRGEHTITWKDGALLGLIQCFSLVPGVSRSGATISGALFLGIDRVTATRMSFFLGIPTLVAAGSYQAISAASDIAAPGGVGWTATIIGIVVSFAIAYLSIAWLLKFVATNNFTAFVIYRIVLAAIIVVLLLTNVVSPI</sequence>
<dbReference type="InterPro" id="IPR003824">
    <property type="entry name" value="UppP"/>
</dbReference>
<accession>A0A4Q2EF43</accession>
<evidence type="ECO:0000256" key="9">
    <source>
        <dbReference type="ARBA" id="ARBA00022984"/>
    </source>
</evidence>
<keyword evidence="8 17" id="KW-0133">Cell shape</keyword>
<feature type="transmembrane region" description="Helical" evidence="17">
    <location>
        <begin position="221"/>
        <end position="245"/>
    </location>
</feature>
<dbReference type="EMBL" id="PPCV01000005">
    <property type="protein sequence ID" value="RXW32220.1"/>
    <property type="molecule type" value="Genomic_DNA"/>
</dbReference>
<dbReference type="RefSeq" id="WP_129458959.1">
    <property type="nucleotide sequence ID" value="NZ_PPCV01000005.1"/>
</dbReference>
<evidence type="ECO:0000256" key="14">
    <source>
        <dbReference type="ARBA" id="ARBA00032707"/>
    </source>
</evidence>